<evidence type="ECO:0000256" key="1">
    <source>
        <dbReference type="ARBA" id="ARBA00023015"/>
    </source>
</evidence>
<evidence type="ECO:0000313" key="7">
    <source>
        <dbReference type="Proteomes" id="UP001519310"/>
    </source>
</evidence>
<organism evidence="6 7">
    <name type="scientific">Streptomyces avidinii</name>
    <dbReference type="NCBI Taxonomy" id="1895"/>
    <lineage>
        <taxon>Bacteria</taxon>
        <taxon>Bacillati</taxon>
        <taxon>Actinomycetota</taxon>
        <taxon>Actinomycetes</taxon>
        <taxon>Kitasatosporales</taxon>
        <taxon>Streptomycetaceae</taxon>
        <taxon>Streptomyces</taxon>
    </lineage>
</organism>
<feature type="coiled-coil region" evidence="4">
    <location>
        <begin position="747"/>
        <end position="774"/>
    </location>
</feature>
<evidence type="ECO:0000259" key="5">
    <source>
        <dbReference type="PROSITE" id="PS50043"/>
    </source>
</evidence>
<feature type="domain" description="HTH luxR-type" evidence="5">
    <location>
        <begin position="823"/>
        <end position="890"/>
    </location>
</feature>
<dbReference type="PROSITE" id="PS50043">
    <property type="entry name" value="HTH_LUXR_2"/>
    <property type="match status" value="1"/>
</dbReference>
<keyword evidence="3" id="KW-0804">Transcription</keyword>
<accession>A0ABS4KYN6</accession>
<dbReference type="InterPro" id="IPR041617">
    <property type="entry name" value="TPR_MalT"/>
</dbReference>
<dbReference type="Gene3D" id="1.10.10.10">
    <property type="entry name" value="Winged helix-like DNA-binding domain superfamily/Winged helix DNA-binding domain"/>
    <property type="match status" value="1"/>
</dbReference>
<dbReference type="SUPFAM" id="SSF46894">
    <property type="entry name" value="C-terminal effector domain of the bipartite response regulators"/>
    <property type="match status" value="1"/>
</dbReference>
<dbReference type="InterPro" id="IPR011990">
    <property type="entry name" value="TPR-like_helical_dom_sf"/>
</dbReference>
<dbReference type="Pfam" id="PF00196">
    <property type="entry name" value="GerE"/>
    <property type="match status" value="1"/>
</dbReference>
<reference evidence="6 7" key="1">
    <citation type="submission" date="2021-03" db="EMBL/GenBank/DDBJ databases">
        <title>Genomic Encyclopedia of Type Strains, Phase IV (KMG-IV): sequencing the most valuable type-strain genomes for metagenomic binning, comparative biology and taxonomic classification.</title>
        <authorList>
            <person name="Goeker M."/>
        </authorList>
    </citation>
    <scope>NUCLEOTIDE SEQUENCE [LARGE SCALE GENOMIC DNA]</scope>
    <source>
        <strain evidence="6 7">DSM 40526</strain>
    </source>
</reference>
<comment type="caution">
    <text evidence="6">The sequence shown here is derived from an EMBL/GenBank/DDBJ whole genome shotgun (WGS) entry which is preliminary data.</text>
</comment>
<protein>
    <submittedName>
        <fullName evidence="6">LuxR family maltose regulon positive regulatory protein</fullName>
    </submittedName>
</protein>
<proteinExistence type="predicted"/>
<evidence type="ECO:0000313" key="6">
    <source>
        <dbReference type="EMBL" id="MBP2035143.1"/>
    </source>
</evidence>
<dbReference type="Proteomes" id="UP001519310">
    <property type="component" value="Unassembled WGS sequence"/>
</dbReference>
<dbReference type="InterPro" id="IPR036388">
    <property type="entry name" value="WH-like_DNA-bd_sf"/>
</dbReference>
<dbReference type="SUPFAM" id="SSF52540">
    <property type="entry name" value="P-loop containing nucleoside triphosphate hydrolases"/>
    <property type="match status" value="1"/>
</dbReference>
<keyword evidence="2" id="KW-0238">DNA-binding</keyword>
<dbReference type="Pfam" id="PF25873">
    <property type="entry name" value="WHD_MalT"/>
    <property type="match status" value="1"/>
</dbReference>
<dbReference type="SMART" id="SM00421">
    <property type="entry name" value="HTH_LUXR"/>
    <property type="match status" value="1"/>
</dbReference>
<evidence type="ECO:0000256" key="4">
    <source>
        <dbReference type="SAM" id="Coils"/>
    </source>
</evidence>
<gene>
    <name evidence="6" type="ORF">J2Z77_000927</name>
</gene>
<dbReference type="RefSeq" id="WP_189966014.1">
    <property type="nucleotide sequence ID" value="NZ_BMVL01000002.1"/>
</dbReference>
<dbReference type="PANTHER" id="PTHR44688">
    <property type="entry name" value="DNA-BINDING TRANSCRIPTIONAL ACTIVATOR DEVR_DOSR"/>
    <property type="match status" value="1"/>
</dbReference>
<dbReference type="InterPro" id="IPR016032">
    <property type="entry name" value="Sig_transdc_resp-reg_C-effctor"/>
</dbReference>
<keyword evidence="4" id="KW-0175">Coiled coil</keyword>
<keyword evidence="7" id="KW-1185">Reference proteome</keyword>
<dbReference type="Pfam" id="PF17874">
    <property type="entry name" value="TPR_MalT"/>
    <property type="match status" value="1"/>
</dbReference>
<dbReference type="CDD" id="cd06170">
    <property type="entry name" value="LuxR_C_like"/>
    <property type="match status" value="1"/>
</dbReference>
<name>A0ABS4KYN6_STRAV</name>
<dbReference type="Gene3D" id="3.40.50.300">
    <property type="entry name" value="P-loop containing nucleotide triphosphate hydrolases"/>
    <property type="match status" value="1"/>
</dbReference>
<dbReference type="PRINTS" id="PR00038">
    <property type="entry name" value="HTHLUXR"/>
</dbReference>
<dbReference type="PANTHER" id="PTHR44688:SF16">
    <property type="entry name" value="DNA-BINDING TRANSCRIPTIONAL ACTIVATOR DEVR_DOSR"/>
    <property type="match status" value="1"/>
</dbReference>
<dbReference type="EMBL" id="JAGGLQ010000001">
    <property type="protein sequence ID" value="MBP2035143.1"/>
    <property type="molecule type" value="Genomic_DNA"/>
</dbReference>
<dbReference type="InterPro" id="IPR059106">
    <property type="entry name" value="WHD_MalT"/>
</dbReference>
<evidence type="ECO:0000256" key="3">
    <source>
        <dbReference type="ARBA" id="ARBA00023163"/>
    </source>
</evidence>
<sequence>MDHRAPTGDPLLTARFTPPAVPELLVHRSELLGRLAAGAGGPLTLINGPAGSGKTVLTAHWAADRRAQRPPMWLTVEPDDAPGAFWAYVLEALHRGGVTLPSEVGRPTRAEGVTRSFLVRLADGLAGSPQPAVLVLDQFDTAQPPATAEALDFVLRHAAGGLRIVLTSRSDPLLPLHRYRAAGEIVEIRHADLRFTHEDAEALLGEHRLDISQAGIRRLMERTEGWAAGVRLCALAMQRSADPETFLRQFAADRTTIAGYLLTEVLDAQPPPTQDLLLRVCVTDRVHPDLADALTGREDGARTLAGLARDNAFLEQIDASAWYRLHPLFAEVLRAHLRQRCPGLEPRLHGRAARWLARTGRLTEAVLQGAAAGDWPFAAAQLVDNLALGRLLTGLEADQLGRAFAGMPPGTAGAAPALVAGACRLAAQDLSGCEAALRRADAALTDSCGPAAHLGRAFLGVLAGRAAGDLTATERAAGDADRLLGELPPPLLAERPELRALLAAHLGAAELGAGHLDRAETTLTVAVAACGPPGAEHPGTQDAGTQHDGTEYPLCDALGSLALVALLQGRLRRATDHARASLAVAERSALPPGRRAGVDHLVLAGVAVEQDDLAAARCHLDLAAAATGLRPDPATTARAAVIGARTALAEGDGDAALAALRAVAPERLSDRAVAELAVAESAVHLARGDAEAALRLLDAPAADGPELAVARARALLALGRGPAAAQALAGVPEAGEDGVAAPVRAHASLLRAQLAEADGDLAQARRRLAEALALARPEELRRMFVESGPWVRRILDRDPQSARLNAWLTPAAPDRTASAPRADGQPPVVEPLTAREVEVLCKAAEMLSTEEIAAELFLSANTVKTHLKSIYRKLCVTRRSDAVHRAQDLGML</sequence>
<evidence type="ECO:0000256" key="2">
    <source>
        <dbReference type="ARBA" id="ARBA00023125"/>
    </source>
</evidence>
<keyword evidence="1" id="KW-0805">Transcription regulation</keyword>
<dbReference type="InterPro" id="IPR027417">
    <property type="entry name" value="P-loop_NTPase"/>
</dbReference>
<dbReference type="InterPro" id="IPR000792">
    <property type="entry name" value="Tscrpt_reg_LuxR_C"/>
</dbReference>
<dbReference type="Gene3D" id="1.25.40.10">
    <property type="entry name" value="Tetratricopeptide repeat domain"/>
    <property type="match status" value="1"/>
</dbReference>